<accession>A0ABN9SM76</accession>
<feature type="region of interest" description="Disordered" evidence="1">
    <location>
        <begin position="124"/>
        <end position="148"/>
    </location>
</feature>
<protein>
    <submittedName>
        <fullName evidence="2">Uncharacterized protein</fullName>
    </submittedName>
</protein>
<keyword evidence="3" id="KW-1185">Reference proteome</keyword>
<sequence>MASERQRFPGTDGDILKVLKPLVDSKGKSFLKYDEHEQVMKAGTLPDLIKRAHDYLDIMHGLQNNLSFKRAQIKSVATAIANEYKEKWKLSGPMVRDYAITMERRMCNIHHVVGHAMTKKTPPGWVNELPWKDTKDTKSSKQQKDTEGTEFAYGFRKDLLLAYRAPIGRNGQPTKRLELALPPDVEKLQKLPATSKLPAVFPDGSEHSFDDVTVGQVIEMMASRSSAQSAEDALWESETKGTHNKITIEQRVDRALLVSIYEQTKQIAQVRPEHFGKFPGDQPCRVPNSTEAIQLTREFLIPIVTDYCNGKITDSKALKIAIKEKLKELGHTAQLPLPTGAKRASSTSGEPPRKRPAAATSKESLQNTDQKEITMKRPSAADIVEPARETSPPEDATDDGMAAIEADEDLSEQFEKGLQTISDSD</sequence>
<dbReference type="Proteomes" id="UP001189429">
    <property type="component" value="Unassembled WGS sequence"/>
</dbReference>
<evidence type="ECO:0000313" key="2">
    <source>
        <dbReference type="EMBL" id="CAK0832911.1"/>
    </source>
</evidence>
<name>A0ABN9SM76_9DINO</name>
<reference evidence="2" key="1">
    <citation type="submission" date="2023-10" db="EMBL/GenBank/DDBJ databases">
        <authorList>
            <person name="Chen Y."/>
            <person name="Shah S."/>
            <person name="Dougan E. K."/>
            <person name="Thang M."/>
            <person name="Chan C."/>
        </authorList>
    </citation>
    <scope>NUCLEOTIDE SEQUENCE [LARGE SCALE GENOMIC DNA]</scope>
</reference>
<evidence type="ECO:0000256" key="1">
    <source>
        <dbReference type="SAM" id="MobiDB-lite"/>
    </source>
</evidence>
<gene>
    <name evidence="2" type="ORF">PCOR1329_LOCUS30765</name>
</gene>
<evidence type="ECO:0000313" key="3">
    <source>
        <dbReference type="Proteomes" id="UP001189429"/>
    </source>
</evidence>
<dbReference type="EMBL" id="CAUYUJ010011925">
    <property type="protein sequence ID" value="CAK0832911.1"/>
    <property type="molecule type" value="Genomic_DNA"/>
</dbReference>
<comment type="caution">
    <text evidence="2">The sequence shown here is derived from an EMBL/GenBank/DDBJ whole genome shotgun (WGS) entry which is preliminary data.</text>
</comment>
<organism evidence="2 3">
    <name type="scientific">Prorocentrum cordatum</name>
    <dbReference type="NCBI Taxonomy" id="2364126"/>
    <lineage>
        <taxon>Eukaryota</taxon>
        <taxon>Sar</taxon>
        <taxon>Alveolata</taxon>
        <taxon>Dinophyceae</taxon>
        <taxon>Prorocentrales</taxon>
        <taxon>Prorocentraceae</taxon>
        <taxon>Prorocentrum</taxon>
    </lineage>
</organism>
<feature type="region of interest" description="Disordered" evidence="1">
    <location>
        <begin position="333"/>
        <end position="425"/>
    </location>
</feature>
<feature type="compositionally biased region" description="Basic and acidic residues" evidence="1">
    <location>
        <begin position="130"/>
        <end position="147"/>
    </location>
</feature>
<proteinExistence type="predicted"/>